<sequence>MGKSKMANRTDEDEGKGQFLFCSVCRLNHDKGRKHIYSKKHKALLSKLLTRFGKKVDEARKFLKRPSVEDGELEPGSKFWCHFCHENADKHVTDRDVTIKFGGVFEHFASYKEVVDKRLQEFECEQELKRQKIVSQIKEREVIQAHVSQQVCLRKAG</sequence>
<dbReference type="EMBL" id="JARQWQ010000016">
    <property type="protein sequence ID" value="KAK2566605.1"/>
    <property type="molecule type" value="Genomic_DNA"/>
</dbReference>
<keyword evidence="2" id="KW-1185">Reference proteome</keyword>
<reference evidence="1" key="1">
    <citation type="journal article" date="2023" name="G3 (Bethesda)">
        <title>Whole genome assembly and annotation of the endangered Caribbean coral Acropora cervicornis.</title>
        <authorList>
            <person name="Selwyn J.D."/>
            <person name="Vollmer S.V."/>
        </authorList>
    </citation>
    <scope>NUCLEOTIDE SEQUENCE</scope>
    <source>
        <strain evidence="1">K2</strain>
    </source>
</reference>
<organism evidence="1 2">
    <name type="scientific">Acropora cervicornis</name>
    <name type="common">Staghorn coral</name>
    <dbReference type="NCBI Taxonomy" id="6130"/>
    <lineage>
        <taxon>Eukaryota</taxon>
        <taxon>Metazoa</taxon>
        <taxon>Cnidaria</taxon>
        <taxon>Anthozoa</taxon>
        <taxon>Hexacorallia</taxon>
        <taxon>Scleractinia</taxon>
        <taxon>Astrocoeniina</taxon>
        <taxon>Acroporidae</taxon>
        <taxon>Acropora</taxon>
    </lineage>
</organism>
<name>A0AAD9QT36_ACRCE</name>
<gene>
    <name evidence="1" type="ORF">P5673_009244</name>
</gene>
<accession>A0AAD9QT36</accession>
<evidence type="ECO:0000313" key="1">
    <source>
        <dbReference type="EMBL" id="KAK2566605.1"/>
    </source>
</evidence>
<protein>
    <submittedName>
        <fullName evidence="1">TITAN-like protein</fullName>
    </submittedName>
</protein>
<dbReference type="InterPro" id="IPR028015">
    <property type="entry name" value="CCDC84-like"/>
</dbReference>
<comment type="caution">
    <text evidence="1">The sequence shown here is derived from an EMBL/GenBank/DDBJ whole genome shotgun (WGS) entry which is preliminary data.</text>
</comment>
<dbReference type="PANTHER" id="PTHR31198">
    <property type="entry name" value="COILED-COIL DOMAIN-CONTAINING PROTEIN 84"/>
    <property type="match status" value="1"/>
</dbReference>
<dbReference type="Pfam" id="PF14968">
    <property type="entry name" value="CCDC84"/>
    <property type="match status" value="1"/>
</dbReference>
<proteinExistence type="predicted"/>
<dbReference type="PANTHER" id="PTHR31198:SF1">
    <property type="entry name" value="CENTROSOMAL AT-AC SPLICING FACTOR"/>
    <property type="match status" value="1"/>
</dbReference>
<dbReference type="Proteomes" id="UP001249851">
    <property type="component" value="Unassembled WGS sequence"/>
</dbReference>
<evidence type="ECO:0000313" key="2">
    <source>
        <dbReference type="Proteomes" id="UP001249851"/>
    </source>
</evidence>
<reference evidence="1" key="2">
    <citation type="journal article" date="2023" name="Science">
        <title>Genomic signatures of disease resistance in endangered staghorn corals.</title>
        <authorList>
            <person name="Vollmer S.V."/>
            <person name="Selwyn J.D."/>
            <person name="Despard B.A."/>
            <person name="Roesel C.L."/>
        </authorList>
    </citation>
    <scope>NUCLEOTIDE SEQUENCE</scope>
    <source>
        <strain evidence="1">K2</strain>
    </source>
</reference>
<dbReference type="AlphaFoldDB" id="A0AAD9QT36"/>